<dbReference type="GO" id="GO:0071253">
    <property type="term" value="F:connexin binding"/>
    <property type="evidence" value="ECO:0007669"/>
    <property type="project" value="InterPro"/>
</dbReference>
<dbReference type="Bgee" id="ENSACAG00000025536">
    <property type="expression patterns" value="Expressed in testis and 12 other cell types or tissues"/>
</dbReference>
<dbReference type="Proteomes" id="UP000001646">
    <property type="component" value="Unplaced"/>
</dbReference>
<name>H9GU92_ANOCA</name>
<feature type="compositionally biased region" description="Polar residues" evidence="1">
    <location>
        <begin position="64"/>
        <end position="79"/>
    </location>
</feature>
<feature type="compositionally biased region" description="Low complexity" evidence="1">
    <location>
        <begin position="8"/>
        <end position="18"/>
    </location>
</feature>
<dbReference type="AlphaFoldDB" id="H9GU92"/>
<sequence>MDERESPTNDQQLNLQDLLHTDTQVERIQTCLPSSPDENENQFNSSKHDTIKSQDNTMGRVEQDSINNNEDTGEYTSFCQDDESDKPSQKNKYLK</sequence>
<proteinExistence type="predicted"/>
<keyword evidence="3" id="KW-1185">Reference proteome</keyword>
<evidence type="ECO:0000313" key="3">
    <source>
        <dbReference type="Proteomes" id="UP000001646"/>
    </source>
</evidence>
<dbReference type="PANTHER" id="PTHR28581:SF1">
    <property type="entry name" value="CONSORTIN"/>
    <property type="match status" value="1"/>
</dbReference>
<dbReference type="InParanoid" id="H9GU92"/>
<dbReference type="InterPro" id="IPR042318">
    <property type="entry name" value="Consortin"/>
</dbReference>
<protein>
    <submittedName>
        <fullName evidence="2">Uncharacterized protein</fullName>
    </submittedName>
</protein>
<reference evidence="2" key="2">
    <citation type="submission" date="2025-08" db="UniProtKB">
        <authorList>
            <consortium name="Ensembl"/>
        </authorList>
    </citation>
    <scope>IDENTIFICATION</scope>
</reference>
<accession>H9GU92</accession>
<evidence type="ECO:0000313" key="2">
    <source>
        <dbReference type="Ensembl" id="ENSACAP00000020573.3"/>
    </source>
</evidence>
<dbReference type="PANTHER" id="PTHR28581">
    <property type="entry name" value="CONSORTIN"/>
    <property type="match status" value="1"/>
</dbReference>
<evidence type="ECO:0000256" key="1">
    <source>
        <dbReference type="SAM" id="MobiDB-lite"/>
    </source>
</evidence>
<dbReference type="GeneTree" id="ENSGT00940000171704"/>
<reference evidence="2" key="1">
    <citation type="submission" date="2009-12" db="EMBL/GenBank/DDBJ databases">
        <title>The Genome Sequence of Anolis carolinensis (Green Anole Lizard).</title>
        <authorList>
            <consortium name="The Genome Sequencing Platform"/>
            <person name="Di Palma F."/>
            <person name="Alfoldi J."/>
            <person name="Heiman D."/>
            <person name="Young S."/>
            <person name="Grabherr M."/>
            <person name="Johnson J."/>
            <person name="Lander E.S."/>
            <person name="Lindblad-Toh K."/>
        </authorList>
    </citation>
    <scope>NUCLEOTIDE SEQUENCE [LARGE SCALE GENOMIC DNA]</scope>
    <source>
        <strain evidence="2">JBL SC #1</strain>
    </source>
</reference>
<organism evidence="2 3">
    <name type="scientific">Anolis carolinensis</name>
    <name type="common">Green anole</name>
    <name type="synonym">American chameleon</name>
    <dbReference type="NCBI Taxonomy" id="28377"/>
    <lineage>
        <taxon>Eukaryota</taxon>
        <taxon>Metazoa</taxon>
        <taxon>Chordata</taxon>
        <taxon>Craniata</taxon>
        <taxon>Vertebrata</taxon>
        <taxon>Euteleostomi</taxon>
        <taxon>Lepidosauria</taxon>
        <taxon>Squamata</taxon>
        <taxon>Bifurcata</taxon>
        <taxon>Unidentata</taxon>
        <taxon>Episquamata</taxon>
        <taxon>Toxicofera</taxon>
        <taxon>Iguania</taxon>
        <taxon>Dactyloidae</taxon>
        <taxon>Anolis</taxon>
    </lineage>
</organism>
<reference evidence="2" key="3">
    <citation type="submission" date="2025-09" db="UniProtKB">
        <authorList>
            <consortium name="Ensembl"/>
        </authorList>
    </citation>
    <scope>IDENTIFICATION</scope>
</reference>
<dbReference type="Ensembl" id="ENSACAT00000026103.3">
    <property type="protein sequence ID" value="ENSACAP00000020573.3"/>
    <property type="gene ID" value="ENSACAG00000025536.3"/>
</dbReference>
<feature type="region of interest" description="Disordered" evidence="1">
    <location>
        <begin position="1"/>
        <end position="95"/>
    </location>
</feature>
<dbReference type="GO" id="GO:0005802">
    <property type="term" value="C:trans-Golgi network"/>
    <property type="evidence" value="ECO:0007669"/>
    <property type="project" value="InterPro"/>
</dbReference>